<dbReference type="EMBL" id="ASPP01012389">
    <property type="protein sequence ID" value="ETO20653.1"/>
    <property type="molecule type" value="Genomic_DNA"/>
</dbReference>
<evidence type="ECO:0000313" key="2">
    <source>
        <dbReference type="Proteomes" id="UP000023152"/>
    </source>
</evidence>
<reference evidence="1 2" key="1">
    <citation type="journal article" date="2013" name="Curr. Biol.">
        <title>The Genome of the Foraminiferan Reticulomyxa filosa.</title>
        <authorList>
            <person name="Glockner G."/>
            <person name="Hulsmann N."/>
            <person name="Schleicher M."/>
            <person name="Noegel A.A."/>
            <person name="Eichinger L."/>
            <person name="Gallinger C."/>
            <person name="Pawlowski J."/>
            <person name="Sierra R."/>
            <person name="Euteneuer U."/>
            <person name="Pillet L."/>
            <person name="Moustafa A."/>
            <person name="Platzer M."/>
            <person name="Groth M."/>
            <person name="Szafranski K."/>
            <person name="Schliwa M."/>
        </authorList>
    </citation>
    <scope>NUCLEOTIDE SEQUENCE [LARGE SCALE GENOMIC DNA]</scope>
</reference>
<keyword evidence="2" id="KW-1185">Reference proteome</keyword>
<gene>
    <name evidence="1" type="ORF">RFI_16565</name>
</gene>
<organism evidence="1 2">
    <name type="scientific">Reticulomyxa filosa</name>
    <dbReference type="NCBI Taxonomy" id="46433"/>
    <lineage>
        <taxon>Eukaryota</taxon>
        <taxon>Sar</taxon>
        <taxon>Rhizaria</taxon>
        <taxon>Retaria</taxon>
        <taxon>Foraminifera</taxon>
        <taxon>Monothalamids</taxon>
        <taxon>Reticulomyxidae</taxon>
        <taxon>Reticulomyxa</taxon>
    </lineage>
</organism>
<comment type="caution">
    <text evidence="1">The sequence shown here is derived from an EMBL/GenBank/DDBJ whole genome shotgun (WGS) entry which is preliminary data.</text>
</comment>
<dbReference type="AlphaFoldDB" id="X6N412"/>
<sequence length="175" mass="20379">MECLSKTTKLMSKSVCSKNTLLFLKKWSIKIKTYKKKELEYKIKRLKENDTMSNKKKDRICEDLLDFIGGELGLSGKSRFILVDADNKKDQIKDADDSYKYWNECINGKAESVFLTWKKNIDMVSKSRNNADLKKEDCDKHLEDLMKMMRISPDEECLKDKKGIALKSSDDLKKT</sequence>
<name>X6N412_RETFI</name>
<proteinExistence type="predicted"/>
<protein>
    <submittedName>
        <fullName evidence="1">Uncharacterized protein</fullName>
    </submittedName>
</protein>
<accession>X6N412</accession>
<dbReference type="Proteomes" id="UP000023152">
    <property type="component" value="Unassembled WGS sequence"/>
</dbReference>
<evidence type="ECO:0000313" key="1">
    <source>
        <dbReference type="EMBL" id="ETO20653.1"/>
    </source>
</evidence>